<sequence length="308" mass="32591">MIRVRLVGNAGIGTQDHQRDMYRPAFERHPEFTVVEDDDAEVAAVAVALEERADAIEREIKAGRHVLADKPLAATAAECERIAQLAEEHGVVVVPAHHQRLGGALRSAKAAIRAGRVGLPWNVQCDFIVAGGDPAPSGLELLNLGLYPIDIVCDLLGLAVTRVQATGRPVWPDAHSQGRPRPGAGPLDTLLLDHEHGVTSTIVCGRVPALRDVPPGGLALHRYRISGSHGVLVVDATRPALQVRTADRAGPAWTGSGTVDALLDVLAAGVRTGRAELGPRDAARAQRVVEAALQSMTEGRGVMLDAVR</sequence>
<dbReference type="Gene3D" id="3.30.360.10">
    <property type="entry name" value="Dihydrodipicolinate Reductase, domain 2"/>
    <property type="match status" value="1"/>
</dbReference>
<organism evidence="5 6">
    <name type="scientific">Dactylosporangium darangshiense</name>
    <dbReference type="NCBI Taxonomy" id="579108"/>
    <lineage>
        <taxon>Bacteria</taxon>
        <taxon>Bacillati</taxon>
        <taxon>Actinomycetota</taxon>
        <taxon>Actinomycetes</taxon>
        <taxon>Micromonosporales</taxon>
        <taxon>Micromonosporaceae</taxon>
        <taxon>Dactylosporangium</taxon>
    </lineage>
</organism>
<dbReference type="SUPFAM" id="SSF51735">
    <property type="entry name" value="NAD(P)-binding Rossmann-fold domains"/>
    <property type="match status" value="1"/>
</dbReference>
<keyword evidence="2" id="KW-0560">Oxidoreductase</keyword>
<evidence type="ECO:0000256" key="2">
    <source>
        <dbReference type="ARBA" id="ARBA00023002"/>
    </source>
</evidence>
<protein>
    <recommendedName>
        <fullName evidence="7">Gfo/Idh/MocA-like oxidoreductase N-terminal domain-containing protein</fullName>
    </recommendedName>
</protein>
<dbReference type="SUPFAM" id="SSF55347">
    <property type="entry name" value="Glyceraldehyde-3-phosphate dehydrogenase-like, C-terminal domain"/>
    <property type="match status" value="1"/>
</dbReference>
<dbReference type="InterPro" id="IPR051317">
    <property type="entry name" value="Gfo/Idh/MocA_oxidoreduct"/>
</dbReference>
<proteinExistence type="inferred from homology"/>
<evidence type="ECO:0008006" key="7">
    <source>
        <dbReference type="Google" id="ProtNLM"/>
    </source>
</evidence>
<dbReference type="EMBL" id="BAABAT010000007">
    <property type="protein sequence ID" value="GAA4249278.1"/>
    <property type="molecule type" value="Genomic_DNA"/>
</dbReference>
<comment type="similarity">
    <text evidence="1">Belongs to the Gfo/Idh/MocA family.</text>
</comment>
<evidence type="ECO:0000259" key="4">
    <source>
        <dbReference type="Pfam" id="PF22725"/>
    </source>
</evidence>
<dbReference type="Pfam" id="PF01408">
    <property type="entry name" value="GFO_IDH_MocA"/>
    <property type="match status" value="1"/>
</dbReference>
<evidence type="ECO:0000313" key="5">
    <source>
        <dbReference type="EMBL" id="GAA4249278.1"/>
    </source>
</evidence>
<evidence type="ECO:0000313" key="6">
    <source>
        <dbReference type="Proteomes" id="UP001500620"/>
    </source>
</evidence>
<dbReference type="Gene3D" id="3.40.50.720">
    <property type="entry name" value="NAD(P)-binding Rossmann-like Domain"/>
    <property type="match status" value="1"/>
</dbReference>
<dbReference type="PANTHER" id="PTHR43708:SF5">
    <property type="entry name" value="CONSERVED EXPRESSED OXIDOREDUCTASE (EUROFUNG)-RELATED"/>
    <property type="match status" value="1"/>
</dbReference>
<dbReference type="InterPro" id="IPR036291">
    <property type="entry name" value="NAD(P)-bd_dom_sf"/>
</dbReference>
<evidence type="ECO:0000256" key="1">
    <source>
        <dbReference type="ARBA" id="ARBA00010928"/>
    </source>
</evidence>
<name>A0ABP8D840_9ACTN</name>
<dbReference type="PANTHER" id="PTHR43708">
    <property type="entry name" value="CONSERVED EXPRESSED OXIDOREDUCTASE (EUROFUNG)"/>
    <property type="match status" value="1"/>
</dbReference>
<dbReference type="Pfam" id="PF22725">
    <property type="entry name" value="GFO_IDH_MocA_C3"/>
    <property type="match status" value="1"/>
</dbReference>
<gene>
    <name evidence="5" type="ORF">GCM10022255_032700</name>
</gene>
<dbReference type="RefSeq" id="WP_345127605.1">
    <property type="nucleotide sequence ID" value="NZ_BAABAT010000007.1"/>
</dbReference>
<evidence type="ECO:0000259" key="3">
    <source>
        <dbReference type="Pfam" id="PF01408"/>
    </source>
</evidence>
<dbReference type="InterPro" id="IPR055170">
    <property type="entry name" value="GFO_IDH_MocA-like_dom"/>
</dbReference>
<feature type="domain" description="Gfo/Idh/MocA-like oxidoreductase N-terminal" evidence="3">
    <location>
        <begin position="34"/>
        <end position="96"/>
    </location>
</feature>
<dbReference type="InterPro" id="IPR000683">
    <property type="entry name" value="Gfo/Idh/MocA-like_OxRdtase_N"/>
</dbReference>
<comment type="caution">
    <text evidence="5">The sequence shown here is derived from an EMBL/GenBank/DDBJ whole genome shotgun (WGS) entry which is preliminary data.</text>
</comment>
<feature type="domain" description="GFO/IDH/MocA-like oxidoreductase" evidence="4">
    <location>
        <begin position="106"/>
        <end position="232"/>
    </location>
</feature>
<accession>A0ABP8D840</accession>
<reference evidence="6" key="1">
    <citation type="journal article" date="2019" name="Int. J. Syst. Evol. Microbiol.">
        <title>The Global Catalogue of Microorganisms (GCM) 10K type strain sequencing project: providing services to taxonomists for standard genome sequencing and annotation.</title>
        <authorList>
            <consortium name="The Broad Institute Genomics Platform"/>
            <consortium name="The Broad Institute Genome Sequencing Center for Infectious Disease"/>
            <person name="Wu L."/>
            <person name="Ma J."/>
        </authorList>
    </citation>
    <scope>NUCLEOTIDE SEQUENCE [LARGE SCALE GENOMIC DNA]</scope>
    <source>
        <strain evidence="6">JCM 17441</strain>
    </source>
</reference>
<dbReference type="Proteomes" id="UP001500620">
    <property type="component" value="Unassembled WGS sequence"/>
</dbReference>
<keyword evidence="6" id="KW-1185">Reference proteome</keyword>